<dbReference type="InterPro" id="IPR036855">
    <property type="entry name" value="Znf_CCCH_sf"/>
</dbReference>
<dbReference type="SUPFAM" id="SSF53335">
    <property type="entry name" value="S-adenosyl-L-methionine-dependent methyltransferases"/>
    <property type="match status" value="1"/>
</dbReference>
<evidence type="ECO:0000256" key="12">
    <source>
        <dbReference type="PROSITE-ProRule" id="PRU00723"/>
    </source>
</evidence>
<keyword evidence="16" id="KW-1185">Reference proteome</keyword>
<dbReference type="Pfam" id="PF02005">
    <property type="entry name" value="TRM"/>
    <property type="match status" value="1"/>
</dbReference>
<keyword evidence="5 13" id="KW-0819">tRNA processing</keyword>
<keyword evidence="7 12" id="KW-0863">Zinc-finger</keyword>
<protein>
    <recommendedName>
        <fullName evidence="10 13">tRNA (guanine(26)-N(2))-dimethyltransferase</fullName>
        <ecNumber evidence="10 13">2.1.1.216</ecNumber>
    </recommendedName>
</protein>
<accession>A0A8B8DNY3</accession>
<dbReference type="GO" id="GO:0160104">
    <property type="term" value="F:tRNA (guanine(26)-N2)-dimethyltransferase activity"/>
    <property type="evidence" value="ECO:0007669"/>
    <property type="project" value="UniProtKB-UniRule"/>
</dbReference>
<dbReference type="PROSITE" id="PS51626">
    <property type="entry name" value="SAM_MT_TRM1"/>
    <property type="match status" value="1"/>
</dbReference>
<evidence type="ECO:0000256" key="8">
    <source>
        <dbReference type="ARBA" id="ARBA00022833"/>
    </source>
</evidence>
<dbReference type="AlphaFoldDB" id="A0A8B8DNY3"/>
<name>A0A8B8DNY3_CRAVI</name>
<dbReference type="PANTHER" id="PTHR10631">
    <property type="entry name" value="N 2 ,N 2 -DIMETHYLGUANOSINE TRNA METHYLTRANSFERASE"/>
    <property type="match status" value="1"/>
</dbReference>
<dbReference type="InterPro" id="IPR002905">
    <property type="entry name" value="Trm1"/>
</dbReference>
<dbReference type="PROSITE" id="PS50103">
    <property type="entry name" value="ZF_C3H1"/>
    <property type="match status" value="1"/>
</dbReference>
<dbReference type="Gene3D" id="3.30.56.70">
    <property type="entry name" value="N2,N2-dimethylguanosine tRNA methyltransferase, C-terminal domain"/>
    <property type="match status" value="1"/>
</dbReference>
<dbReference type="InterPro" id="IPR000571">
    <property type="entry name" value="Znf_CCCH"/>
</dbReference>
<dbReference type="GO" id="GO:0002940">
    <property type="term" value="P:tRNA N2-guanine methylation"/>
    <property type="evidence" value="ECO:0007669"/>
    <property type="project" value="TreeGrafter"/>
</dbReference>
<evidence type="ECO:0000256" key="3">
    <source>
        <dbReference type="ARBA" id="ARBA00022679"/>
    </source>
</evidence>
<gene>
    <name evidence="17" type="primary">LOC111127752</name>
</gene>
<proteinExistence type="inferred from homology"/>
<keyword evidence="6 12" id="KW-0479">Metal-binding</keyword>
<keyword evidence="9 13" id="KW-0694">RNA-binding</keyword>
<evidence type="ECO:0000256" key="1">
    <source>
        <dbReference type="ARBA" id="ARBA00022555"/>
    </source>
</evidence>
<evidence type="ECO:0000256" key="11">
    <source>
        <dbReference type="ARBA" id="ARBA00051897"/>
    </source>
</evidence>
<feature type="region of interest" description="Disordered" evidence="14">
    <location>
        <begin position="77"/>
        <end position="101"/>
    </location>
</feature>
<dbReference type="GO" id="GO:0008270">
    <property type="term" value="F:zinc ion binding"/>
    <property type="evidence" value="ECO:0007669"/>
    <property type="project" value="UniProtKB-KW"/>
</dbReference>
<dbReference type="CDD" id="cd02440">
    <property type="entry name" value="AdoMet_MTases"/>
    <property type="match status" value="1"/>
</dbReference>
<keyword evidence="2 13" id="KW-0489">Methyltransferase</keyword>
<dbReference type="GO" id="GO:0005634">
    <property type="term" value="C:nucleus"/>
    <property type="evidence" value="ECO:0007669"/>
    <property type="project" value="TreeGrafter"/>
</dbReference>
<feature type="zinc finger region" description="C3H1-type" evidence="12">
    <location>
        <begin position="558"/>
        <end position="585"/>
    </location>
</feature>
<keyword evidence="8 12" id="KW-0862">Zinc</keyword>
<organism evidence="16 17">
    <name type="scientific">Crassostrea virginica</name>
    <name type="common">Eastern oyster</name>
    <dbReference type="NCBI Taxonomy" id="6565"/>
    <lineage>
        <taxon>Eukaryota</taxon>
        <taxon>Metazoa</taxon>
        <taxon>Spiralia</taxon>
        <taxon>Lophotrochozoa</taxon>
        <taxon>Mollusca</taxon>
        <taxon>Bivalvia</taxon>
        <taxon>Autobranchia</taxon>
        <taxon>Pteriomorphia</taxon>
        <taxon>Ostreida</taxon>
        <taxon>Ostreoidea</taxon>
        <taxon>Ostreidae</taxon>
        <taxon>Crassostrea</taxon>
    </lineage>
</organism>
<evidence type="ECO:0000256" key="13">
    <source>
        <dbReference type="PROSITE-ProRule" id="PRU00958"/>
    </source>
</evidence>
<dbReference type="FunFam" id="3.30.56.70:FF:000001">
    <property type="entry name" value="tRNA (guanine(26)-N(2))-dimethyltransferase"/>
    <property type="match status" value="1"/>
</dbReference>
<evidence type="ECO:0000313" key="16">
    <source>
        <dbReference type="Proteomes" id="UP000694844"/>
    </source>
</evidence>
<evidence type="ECO:0000256" key="6">
    <source>
        <dbReference type="ARBA" id="ARBA00022723"/>
    </source>
</evidence>
<dbReference type="GO" id="GO:0000049">
    <property type="term" value="F:tRNA binding"/>
    <property type="evidence" value="ECO:0007669"/>
    <property type="project" value="UniProtKB-UniRule"/>
</dbReference>
<keyword evidence="4 13" id="KW-0949">S-adenosyl-L-methionine</keyword>
<dbReference type="Proteomes" id="UP000694844">
    <property type="component" value="Chromosome 4"/>
</dbReference>
<evidence type="ECO:0000259" key="15">
    <source>
        <dbReference type="PROSITE" id="PS50103"/>
    </source>
</evidence>
<dbReference type="SUPFAM" id="SSF90229">
    <property type="entry name" value="CCCH zinc finger"/>
    <property type="match status" value="1"/>
</dbReference>
<keyword evidence="3 13" id="KW-0808">Transferase</keyword>
<evidence type="ECO:0000256" key="4">
    <source>
        <dbReference type="ARBA" id="ARBA00022691"/>
    </source>
</evidence>
<evidence type="ECO:0000256" key="5">
    <source>
        <dbReference type="ARBA" id="ARBA00022694"/>
    </source>
</evidence>
<dbReference type="OrthoDB" id="6349953at2759"/>
<dbReference type="InterPro" id="IPR042296">
    <property type="entry name" value="tRNA_met_Trm1_C"/>
</dbReference>
<evidence type="ECO:0000256" key="10">
    <source>
        <dbReference type="ARBA" id="ARBA00039099"/>
    </source>
</evidence>
<feature type="compositionally biased region" description="Basic and acidic residues" evidence="14">
    <location>
        <begin position="532"/>
        <end position="541"/>
    </location>
</feature>
<dbReference type="EC" id="2.1.1.216" evidence="10 13"/>
<dbReference type="RefSeq" id="XP_022328701.1">
    <property type="nucleotide sequence ID" value="XM_022472993.1"/>
</dbReference>
<evidence type="ECO:0000256" key="7">
    <source>
        <dbReference type="ARBA" id="ARBA00022771"/>
    </source>
</evidence>
<evidence type="ECO:0000313" key="17">
    <source>
        <dbReference type="RefSeq" id="XP_022328701.1"/>
    </source>
</evidence>
<evidence type="ECO:0000256" key="2">
    <source>
        <dbReference type="ARBA" id="ARBA00022603"/>
    </source>
</evidence>
<dbReference type="NCBIfam" id="TIGR00308">
    <property type="entry name" value="TRM1"/>
    <property type="match status" value="1"/>
</dbReference>
<dbReference type="PANTHER" id="PTHR10631:SF3">
    <property type="entry name" value="TRNA (GUANINE(26)-N(2))-DIMETHYLTRANSFERASE"/>
    <property type="match status" value="1"/>
</dbReference>
<dbReference type="KEGG" id="cvn:111127752"/>
<comment type="catalytic activity">
    <reaction evidence="11 13">
        <text>guanosine(26) in tRNA + 2 S-adenosyl-L-methionine = N(2)-dimethylguanosine(26) in tRNA + 2 S-adenosyl-L-homocysteine + 2 H(+)</text>
        <dbReference type="Rhea" id="RHEA:43140"/>
        <dbReference type="Rhea" id="RHEA-COMP:10359"/>
        <dbReference type="Rhea" id="RHEA-COMP:10360"/>
        <dbReference type="ChEBI" id="CHEBI:15378"/>
        <dbReference type="ChEBI" id="CHEBI:57856"/>
        <dbReference type="ChEBI" id="CHEBI:59789"/>
        <dbReference type="ChEBI" id="CHEBI:74269"/>
        <dbReference type="ChEBI" id="CHEBI:74513"/>
        <dbReference type="EC" id="2.1.1.216"/>
    </reaction>
</comment>
<keyword evidence="1 13" id="KW-0820">tRNA-binding</keyword>
<feature type="compositionally biased region" description="Polar residues" evidence="14">
    <location>
        <begin position="77"/>
        <end position="88"/>
    </location>
</feature>
<feature type="domain" description="C3H1-type" evidence="15">
    <location>
        <begin position="558"/>
        <end position="585"/>
    </location>
</feature>
<comment type="similarity">
    <text evidence="13">Belongs to the class I-like SAM-binding methyltransferase superfamily. Trm1 family.</text>
</comment>
<evidence type="ECO:0000256" key="9">
    <source>
        <dbReference type="ARBA" id="ARBA00022884"/>
    </source>
</evidence>
<dbReference type="GeneID" id="111127752"/>
<feature type="region of interest" description="Disordered" evidence="14">
    <location>
        <begin position="502"/>
        <end position="572"/>
    </location>
</feature>
<dbReference type="InterPro" id="IPR029063">
    <property type="entry name" value="SAM-dependent_MTases_sf"/>
</dbReference>
<dbReference type="Pfam" id="PF00642">
    <property type="entry name" value="zf-CCCH"/>
    <property type="match status" value="1"/>
</dbReference>
<dbReference type="Gene3D" id="3.40.50.150">
    <property type="entry name" value="Vaccinia Virus protein VP39"/>
    <property type="match status" value="1"/>
</dbReference>
<sequence length="585" mass="66199">MRFSWLSKQLRRFFPSLNVKPEHFEVMASKNLVKEGKAEVLYPPYVFYNPVQEFNRDLTIAVISQIAKEKFRKSQQSLKHIKQKQTSTDQEENNDVIAKDSEGEDDLEAGKYYENGIRILEGLAASGLRSVRFGLEIPGVKEIVANDFDKAAVEIIKENIKINKMEHLIKASNGDAAMVMYENREKDKRFDVIDLDPYGSPHLFLDAAVQAVTDGGLLCITCTDAAVLCGNSPETCHSKYGSVSLRTKYCHEMGLRIILRSVEAHANRYSRYIEPLVSVSVDFYFRVFVKVHSGQGKVKRSLSKLSTVYHCVGCGTHHLQRLGHMIPTKGEGNYKYTPGSGPVVRETCDDCGFRYNVGGPVWAERMHSPEFLQALIGSVEKDKERYNTAKRILGMMSVVNEELHDVPFYYTTEGLCSILHCEMLSFSALRSAFLNAGYRISLSHCDKDSIKTDAPSSFVWDVMRAWTKEKPVKERHIQDNTPCKGILSKPCASDVSFEIHPDSNPESRLKGLTRWQTNPEKNWGPKPRAKRQFTDNDESKAGKKARTQNSEALEPNGEKDSRPCKHFQKGHCHHGESCKFVHCTK</sequence>
<evidence type="ECO:0000256" key="14">
    <source>
        <dbReference type="SAM" id="MobiDB-lite"/>
    </source>
</evidence>
<reference evidence="17" key="1">
    <citation type="submission" date="2025-08" db="UniProtKB">
        <authorList>
            <consortium name="RefSeq"/>
        </authorList>
    </citation>
    <scope>IDENTIFICATION</scope>
    <source>
        <tissue evidence="17">Whole sample</tissue>
    </source>
</reference>